<dbReference type="CDD" id="cd03425">
    <property type="entry name" value="NUDIX_MutT_NudA_like"/>
    <property type="match status" value="1"/>
</dbReference>
<comment type="similarity">
    <text evidence="2 17">Belongs to the Nudix hydrolase family.</text>
</comment>
<dbReference type="Proteomes" id="UP000029452">
    <property type="component" value="Unassembled WGS sequence"/>
</dbReference>
<evidence type="ECO:0000256" key="8">
    <source>
        <dbReference type="ARBA" id="ARBA00022842"/>
    </source>
</evidence>
<dbReference type="EC" id="3.6.1.55" evidence="12"/>
<evidence type="ECO:0000256" key="13">
    <source>
        <dbReference type="ARBA" id="ARBA00040794"/>
    </source>
</evidence>
<evidence type="ECO:0000256" key="15">
    <source>
        <dbReference type="ARBA" id="ARBA00041979"/>
    </source>
</evidence>
<evidence type="ECO:0000256" key="9">
    <source>
        <dbReference type="ARBA" id="ARBA00023204"/>
    </source>
</evidence>
<organism evidence="19 20">
    <name type="scientific">Leptospirillum ferriphilum</name>
    <dbReference type="NCBI Taxonomy" id="178606"/>
    <lineage>
        <taxon>Bacteria</taxon>
        <taxon>Pseudomonadati</taxon>
        <taxon>Nitrospirota</taxon>
        <taxon>Nitrospiria</taxon>
        <taxon>Nitrospirales</taxon>
        <taxon>Nitrospiraceae</taxon>
        <taxon>Leptospirillum</taxon>
    </lineage>
</organism>
<comment type="catalytic activity">
    <reaction evidence="11">
        <text>8-oxo-GTP + H2O = 8-oxo-GMP + diphosphate + H(+)</text>
        <dbReference type="Rhea" id="RHEA:67616"/>
        <dbReference type="ChEBI" id="CHEBI:15377"/>
        <dbReference type="ChEBI" id="CHEBI:15378"/>
        <dbReference type="ChEBI" id="CHEBI:33019"/>
        <dbReference type="ChEBI" id="CHEBI:143553"/>
        <dbReference type="ChEBI" id="CHEBI:145694"/>
    </reaction>
</comment>
<dbReference type="GO" id="GO:0044716">
    <property type="term" value="F:8-oxo-GDP phosphatase activity"/>
    <property type="evidence" value="ECO:0007669"/>
    <property type="project" value="TreeGrafter"/>
</dbReference>
<keyword evidence="5" id="KW-0479">Metal-binding</keyword>
<evidence type="ECO:0000256" key="4">
    <source>
        <dbReference type="ARBA" id="ARBA00022705"/>
    </source>
</evidence>
<gene>
    <name evidence="19" type="ORF">LptCag_2236</name>
</gene>
<sequence>MGDRKTEIRVACAVLVRGRQVLAALRGTGLHAGKWEFPGGKIEEGETPENALVRELHEELGVRLTVEHPLTTVRHRYGSGQEVVLYPFLIDPGDFSPVPVVHAAIRWVELKDLNNLDWLEADYPILEEVRRVLA</sequence>
<protein>
    <recommendedName>
        <fullName evidence="13">8-oxo-dGTP diphosphatase</fullName>
        <ecNumber evidence="12">3.6.1.55</ecNumber>
    </recommendedName>
    <alternativeName>
        <fullName evidence="16">7,8-dihydro-8-oxoguanine-triphosphatase</fullName>
    </alternativeName>
    <alternativeName>
        <fullName evidence="15">Mutator protein MutT</fullName>
    </alternativeName>
    <alternativeName>
        <fullName evidence="14">dGTP pyrophosphohydrolase</fullName>
    </alternativeName>
</protein>
<keyword evidence="3" id="KW-0515">Mutator protein</keyword>
<dbReference type="PROSITE" id="PS00893">
    <property type="entry name" value="NUDIX_BOX"/>
    <property type="match status" value="1"/>
</dbReference>
<dbReference type="Gene3D" id="3.90.79.10">
    <property type="entry name" value="Nucleoside Triphosphate Pyrophosphohydrolase"/>
    <property type="match status" value="1"/>
</dbReference>
<evidence type="ECO:0000256" key="6">
    <source>
        <dbReference type="ARBA" id="ARBA00022763"/>
    </source>
</evidence>
<dbReference type="OrthoDB" id="9810648at2"/>
<keyword evidence="9" id="KW-0234">DNA repair</keyword>
<dbReference type="GO" id="GO:0044715">
    <property type="term" value="F:8-oxo-dGDP phosphatase activity"/>
    <property type="evidence" value="ECO:0007669"/>
    <property type="project" value="TreeGrafter"/>
</dbReference>
<keyword evidence="7 17" id="KW-0378">Hydrolase</keyword>
<dbReference type="InterPro" id="IPR020084">
    <property type="entry name" value="NUDIX_hydrolase_CS"/>
</dbReference>
<evidence type="ECO:0000256" key="16">
    <source>
        <dbReference type="ARBA" id="ARBA00042798"/>
    </source>
</evidence>
<comment type="catalytic activity">
    <reaction evidence="10">
        <text>8-oxo-dGTP + H2O = 8-oxo-dGMP + diphosphate + H(+)</text>
        <dbReference type="Rhea" id="RHEA:31575"/>
        <dbReference type="ChEBI" id="CHEBI:15377"/>
        <dbReference type="ChEBI" id="CHEBI:15378"/>
        <dbReference type="ChEBI" id="CHEBI:33019"/>
        <dbReference type="ChEBI" id="CHEBI:63224"/>
        <dbReference type="ChEBI" id="CHEBI:77896"/>
        <dbReference type="EC" id="3.6.1.55"/>
    </reaction>
</comment>
<evidence type="ECO:0000256" key="10">
    <source>
        <dbReference type="ARBA" id="ARBA00035861"/>
    </source>
</evidence>
<comment type="caution">
    <text evidence="19">The sequence shown here is derived from an EMBL/GenBank/DDBJ whole genome shotgun (WGS) entry which is preliminary data.</text>
</comment>
<dbReference type="RefSeq" id="WP_036079659.1">
    <property type="nucleotide sequence ID" value="NZ_JBPKCJ010000002.1"/>
</dbReference>
<dbReference type="InterPro" id="IPR000086">
    <property type="entry name" value="NUDIX_hydrolase_dom"/>
</dbReference>
<keyword evidence="8" id="KW-0460">Magnesium</keyword>
<dbReference type="SUPFAM" id="SSF55811">
    <property type="entry name" value="Nudix"/>
    <property type="match status" value="1"/>
</dbReference>
<name>A0A094WGL6_9BACT</name>
<evidence type="ECO:0000256" key="11">
    <source>
        <dbReference type="ARBA" id="ARBA00036904"/>
    </source>
</evidence>
<dbReference type="InterPro" id="IPR020476">
    <property type="entry name" value="Nudix_hydrolase"/>
</dbReference>
<evidence type="ECO:0000313" key="20">
    <source>
        <dbReference type="Proteomes" id="UP000029452"/>
    </source>
</evidence>
<evidence type="ECO:0000256" key="1">
    <source>
        <dbReference type="ARBA" id="ARBA00001946"/>
    </source>
</evidence>
<dbReference type="GO" id="GO:0006281">
    <property type="term" value="P:DNA repair"/>
    <property type="evidence" value="ECO:0007669"/>
    <property type="project" value="UniProtKB-KW"/>
</dbReference>
<proteinExistence type="inferred from homology"/>
<dbReference type="GO" id="GO:0046872">
    <property type="term" value="F:metal ion binding"/>
    <property type="evidence" value="ECO:0007669"/>
    <property type="project" value="UniProtKB-KW"/>
</dbReference>
<dbReference type="PANTHER" id="PTHR47707:SF1">
    <property type="entry name" value="NUDIX HYDROLASE FAMILY PROTEIN"/>
    <property type="match status" value="1"/>
</dbReference>
<dbReference type="GO" id="GO:0006260">
    <property type="term" value="P:DNA replication"/>
    <property type="evidence" value="ECO:0007669"/>
    <property type="project" value="UniProtKB-KW"/>
</dbReference>
<dbReference type="EMBL" id="JPGK01000001">
    <property type="protein sequence ID" value="KGA94802.1"/>
    <property type="molecule type" value="Genomic_DNA"/>
</dbReference>
<accession>A0A094WGL6</accession>
<keyword evidence="6" id="KW-0227">DNA damage</keyword>
<dbReference type="PATRIC" id="fig|178606.4.peg.13"/>
<evidence type="ECO:0000256" key="12">
    <source>
        <dbReference type="ARBA" id="ARBA00038905"/>
    </source>
</evidence>
<dbReference type="AlphaFoldDB" id="A0A094WGL6"/>
<evidence type="ECO:0000256" key="7">
    <source>
        <dbReference type="ARBA" id="ARBA00022801"/>
    </source>
</evidence>
<evidence type="ECO:0000256" key="5">
    <source>
        <dbReference type="ARBA" id="ARBA00022723"/>
    </source>
</evidence>
<dbReference type="InterPro" id="IPR047127">
    <property type="entry name" value="MutT-like"/>
</dbReference>
<dbReference type="GO" id="GO:0035539">
    <property type="term" value="F:8-oxo-7,8-dihydrodeoxyguanosine triphosphate pyrophosphatase activity"/>
    <property type="evidence" value="ECO:0007669"/>
    <property type="project" value="UniProtKB-EC"/>
</dbReference>
<dbReference type="InterPro" id="IPR015797">
    <property type="entry name" value="NUDIX_hydrolase-like_dom_sf"/>
</dbReference>
<comment type="cofactor">
    <cofactor evidence="1">
        <name>Mg(2+)</name>
        <dbReference type="ChEBI" id="CHEBI:18420"/>
    </cofactor>
</comment>
<keyword evidence="4" id="KW-0235">DNA replication</keyword>
<reference evidence="19 20" key="1">
    <citation type="submission" date="2014-06" db="EMBL/GenBank/DDBJ databases">
        <title>Draft genome sequence of iron oxidizing acidophile Leptospirillum ferriphilum DSM14647.</title>
        <authorList>
            <person name="Cardenas J.P."/>
            <person name="Lazcano M."/>
            <person name="Ossandon F.J."/>
            <person name="Corbett M."/>
            <person name="Holmes D.S."/>
            <person name="Watkin E."/>
        </authorList>
    </citation>
    <scope>NUCLEOTIDE SEQUENCE [LARGE SCALE GENOMIC DNA]</scope>
    <source>
        <strain evidence="19 20">DSM 14647</strain>
    </source>
</reference>
<dbReference type="PRINTS" id="PR00502">
    <property type="entry name" value="NUDIXFAMILY"/>
</dbReference>
<evidence type="ECO:0000256" key="3">
    <source>
        <dbReference type="ARBA" id="ARBA00022457"/>
    </source>
</evidence>
<evidence type="ECO:0000256" key="2">
    <source>
        <dbReference type="ARBA" id="ARBA00005582"/>
    </source>
</evidence>
<feature type="domain" description="Nudix hydrolase" evidence="18">
    <location>
        <begin position="6"/>
        <end position="133"/>
    </location>
</feature>
<evidence type="ECO:0000256" key="14">
    <source>
        <dbReference type="ARBA" id="ARBA00041592"/>
    </source>
</evidence>
<dbReference type="GO" id="GO:0008413">
    <property type="term" value="F:8-oxo-7,8-dihydroguanosine triphosphate pyrophosphatase activity"/>
    <property type="evidence" value="ECO:0007669"/>
    <property type="project" value="TreeGrafter"/>
</dbReference>
<dbReference type="PANTHER" id="PTHR47707">
    <property type="entry name" value="8-OXO-DGTP DIPHOSPHATASE"/>
    <property type="match status" value="1"/>
</dbReference>
<evidence type="ECO:0000256" key="17">
    <source>
        <dbReference type="RuleBase" id="RU003476"/>
    </source>
</evidence>
<dbReference type="PROSITE" id="PS51462">
    <property type="entry name" value="NUDIX"/>
    <property type="match status" value="1"/>
</dbReference>
<evidence type="ECO:0000313" key="19">
    <source>
        <dbReference type="EMBL" id="KGA94802.1"/>
    </source>
</evidence>
<dbReference type="Pfam" id="PF00293">
    <property type="entry name" value="NUDIX"/>
    <property type="match status" value="1"/>
</dbReference>
<evidence type="ECO:0000259" key="18">
    <source>
        <dbReference type="PROSITE" id="PS51462"/>
    </source>
</evidence>